<dbReference type="EMBL" id="SDMK01000001">
    <property type="protein sequence ID" value="RXS96606.1"/>
    <property type="molecule type" value="Genomic_DNA"/>
</dbReference>
<dbReference type="InterPro" id="IPR005358">
    <property type="entry name" value="Puta_zinc/iron-chelating_dom"/>
</dbReference>
<gene>
    <name evidence="1" type="ORF">ESZ00_01250</name>
</gene>
<protein>
    <submittedName>
        <fullName evidence="1">YkgJ family cysteine cluster protein</fullName>
    </submittedName>
</protein>
<reference evidence="1 2" key="1">
    <citation type="journal article" date="2016" name="Int. J. Syst. Evol. Microbiol.">
        <title>Acidipila dinghuensis sp. nov., an acidobacterium isolated from forest soil.</title>
        <authorList>
            <person name="Jiang Y.W."/>
            <person name="Wang J."/>
            <person name="Chen M.H."/>
            <person name="Lv Y.Y."/>
            <person name="Qiu L.H."/>
        </authorList>
    </citation>
    <scope>NUCLEOTIDE SEQUENCE [LARGE SCALE GENOMIC DNA]</scope>
    <source>
        <strain evidence="1 2">DHOF10</strain>
    </source>
</reference>
<evidence type="ECO:0000313" key="2">
    <source>
        <dbReference type="Proteomes" id="UP000290253"/>
    </source>
</evidence>
<comment type="caution">
    <text evidence="1">The sequence shown here is derived from an EMBL/GenBank/DDBJ whole genome shotgun (WGS) entry which is preliminary data.</text>
</comment>
<dbReference type="OrthoDB" id="9810361at2"/>
<dbReference type="AlphaFoldDB" id="A0A4Q1SGG5"/>
<dbReference type="RefSeq" id="WP_129206356.1">
    <property type="nucleotide sequence ID" value="NZ_BMGU01000001.1"/>
</dbReference>
<sequence length="210" mass="22577">MPNDTQLVQIVADAFTDAARRSSSMSGSWLPCHLGCNQCCIGVFPISALDAQRLRDGITALEHDDPERAARVHERATRSRERLTPHFPGDPETGILREDDAANEAFEDFANDEPCPALDPATGGCDLYAARPMTCRIFGPPVRSAEGIGVCELCFVGAPQEDILAAELDTSWSPLEDELNAQAELDSGQHGSTLVAFVLAPRSHNSSSSL</sequence>
<evidence type="ECO:0000313" key="1">
    <source>
        <dbReference type="EMBL" id="RXS96606.1"/>
    </source>
</evidence>
<proteinExistence type="predicted"/>
<accession>A0A4Q1SGG5</accession>
<organism evidence="1 2">
    <name type="scientific">Silvibacterium dinghuense</name>
    <dbReference type="NCBI Taxonomy" id="1560006"/>
    <lineage>
        <taxon>Bacteria</taxon>
        <taxon>Pseudomonadati</taxon>
        <taxon>Acidobacteriota</taxon>
        <taxon>Terriglobia</taxon>
        <taxon>Terriglobales</taxon>
        <taxon>Acidobacteriaceae</taxon>
        <taxon>Silvibacterium</taxon>
    </lineage>
</organism>
<dbReference type="Pfam" id="PF03692">
    <property type="entry name" value="CxxCxxCC"/>
    <property type="match status" value="1"/>
</dbReference>
<keyword evidence="2" id="KW-1185">Reference proteome</keyword>
<name>A0A4Q1SGG5_9BACT</name>
<dbReference type="Proteomes" id="UP000290253">
    <property type="component" value="Unassembled WGS sequence"/>
</dbReference>